<evidence type="ECO:0000313" key="2">
    <source>
        <dbReference type="EMBL" id="NNV23874.1"/>
    </source>
</evidence>
<evidence type="ECO:0000313" key="3">
    <source>
        <dbReference type="Proteomes" id="UP000526233"/>
    </source>
</evidence>
<dbReference type="InterPro" id="IPR019476">
    <property type="entry name" value="T4SS_TraD_DNA-bd"/>
</dbReference>
<feature type="domain" description="Type IV secretion system coupling protein TraD DNA-binding" evidence="1">
    <location>
        <begin position="72"/>
        <end position="122"/>
    </location>
</feature>
<dbReference type="AlphaFoldDB" id="A0A7Y3TA66"/>
<accession>A0A7Y3TA66</accession>
<evidence type="ECO:0000259" key="1">
    <source>
        <dbReference type="Pfam" id="PF10412"/>
    </source>
</evidence>
<geneLocation type="plasmid" evidence="2">
    <name>p1</name>
</geneLocation>
<protein>
    <submittedName>
        <fullName evidence="2">DUF87 domain-containing protein</fullName>
    </submittedName>
</protein>
<gene>
    <name evidence="2" type="ORF">EHE22_26290</name>
</gene>
<proteinExistence type="predicted"/>
<dbReference type="EMBL" id="PKQI01000006">
    <property type="protein sequence ID" value="NNV23874.1"/>
    <property type="molecule type" value="Genomic_DNA"/>
</dbReference>
<dbReference type="SUPFAM" id="SSF52540">
    <property type="entry name" value="P-loop containing nucleoside triphosphate hydrolases"/>
    <property type="match status" value="1"/>
</dbReference>
<sequence>MLSYQIVNCIATGSASVAWGLCNLVSLYACETDRHSQWFDRWPLAGSSRRCQIRTENKQNILRCRASICLTAGVSLPRETRHFNIIGAPGGGKTIIMSRMIHAAVERNDKVIIFDQKGDYTKIVPPNICRCHGL</sequence>
<dbReference type="RefSeq" id="WP_171380665.1">
    <property type="nucleotide sequence ID" value="NZ_PKQI01000006.1"/>
</dbReference>
<dbReference type="Gene3D" id="3.40.50.300">
    <property type="entry name" value="P-loop containing nucleotide triphosphate hydrolases"/>
    <property type="match status" value="1"/>
</dbReference>
<dbReference type="InterPro" id="IPR027417">
    <property type="entry name" value="P-loop_NTPase"/>
</dbReference>
<dbReference type="Proteomes" id="UP000526233">
    <property type="component" value="Unassembled WGS sequence"/>
</dbReference>
<organism evidence="2 3">
    <name type="scientific">Brucella pseudogrignonensis</name>
    <dbReference type="NCBI Taxonomy" id="419475"/>
    <lineage>
        <taxon>Bacteria</taxon>
        <taxon>Pseudomonadati</taxon>
        <taxon>Pseudomonadota</taxon>
        <taxon>Alphaproteobacteria</taxon>
        <taxon>Hyphomicrobiales</taxon>
        <taxon>Brucellaceae</taxon>
        <taxon>Brucella/Ochrobactrum group</taxon>
        <taxon>Brucella</taxon>
    </lineage>
</organism>
<comment type="caution">
    <text evidence="2">The sequence shown here is derived from an EMBL/GenBank/DDBJ whole genome shotgun (WGS) entry which is preliminary data.</text>
</comment>
<name>A0A7Y3TA66_9HYPH</name>
<reference evidence="2 3" key="1">
    <citation type="submission" date="2018-11" db="EMBL/GenBank/DDBJ databases">
        <title>Genome sequencing and analysis.</title>
        <authorList>
            <person name="Huang Y.-T."/>
        </authorList>
    </citation>
    <scope>NUCLEOTIDE SEQUENCE [LARGE SCALE GENOMIC DNA]</scope>
    <source>
        <strain evidence="2 3">SHIN</strain>
        <plasmid evidence="2">p1</plasmid>
    </source>
</reference>
<dbReference type="Pfam" id="PF10412">
    <property type="entry name" value="TrwB_AAD_bind"/>
    <property type="match status" value="1"/>
</dbReference>
<keyword evidence="2" id="KW-0614">Plasmid</keyword>